<reference evidence="2" key="1">
    <citation type="submission" date="2018-04" db="EMBL/GenBank/DDBJ databases">
        <authorList>
            <person name="Illikoud N."/>
        </authorList>
    </citation>
    <scope>NUCLEOTIDE SEQUENCE [LARGE SCALE GENOMIC DNA]</scope>
</reference>
<gene>
    <name evidence="1" type="ORF">BTBSAS_200020</name>
</gene>
<sequence length="51" mass="6192">MEIGIDNYSMFEANEARLEELAREEERECHSWYVVEPYQDEDFLSDEESEQ</sequence>
<accession>A0A2X0QJS4</accession>
<dbReference type="AlphaFoldDB" id="A0A2X0QJS4"/>
<name>A0A2X0QJS4_BROTH</name>
<proteinExistence type="predicted"/>
<organism evidence="1 2">
    <name type="scientific">Brochothrix thermosphacta</name>
    <name type="common">Microbacterium thermosphactum</name>
    <dbReference type="NCBI Taxonomy" id="2756"/>
    <lineage>
        <taxon>Bacteria</taxon>
        <taxon>Bacillati</taxon>
        <taxon>Bacillota</taxon>
        <taxon>Bacilli</taxon>
        <taxon>Bacillales</taxon>
        <taxon>Listeriaceae</taxon>
        <taxon>Brochothrix</taxon>
    </lineage>
</organism>
<evidence type="ECO:0000313" key="2">
    <source>
        <dbReference type="Proteomes" id="UP000270190"/>
    </source>
</evidence>
<dbReference type="Proteomes" id="UP000270190">
    <property type="component" value="Unassembled WGS sequence"/>
</dbReference>
<evidence type="ECO:0000313" key="1">
    <source>
        <dbReference type="EMBL" id="SPP28433.1"/>
    </source>
</evidence>
<dbReference type="EMBL" id="OUNC01000013">
    <property type="protein sequence ID" value="SPP28433.1"/>
    <property type="molecule type" value="Genomic_DNA"/>
</dbReference>
<dbReference type="RefSeq" id="WP_183117372.1">
    <property type="nucleotide sequence ID" value="NZ_OUNC01000013.1"/>
</dbReference>
<protein>
    <submittedName>
        <fullName evidence="1">Uncharacterized protein</fullName>
    </submittedName>
</protein>